<dbReference type="AlphaFoldDB" id="A0A1Z3N6F5"/>
<dbReference type="OrthoDB" id="5296824at2"/>
<dbReference type="Proteomes" id="UP000197003">
    <property type="component" value="Chromosome"/>
</dbReference>
<evidence type="ECO:0000313" key="3">
    <source>
        <dbReference type="Proteomes" id="UP000197003"/>
    </source>
</evidence>
<evidence type="ECO:0000256" key="1">
    <source>
        <dbReference type="SAM" id="MobiDB-lite"/>
    </source>
</evidence>
<accession>A0A1Z3N6F5</accession>
<evidence type="ECO:0000313" key="2">
    <source>
        <dbReference type="EMBL" id="ASD63045.1"/>
    </source>
</evidence>
<feature type="region of interest" description="Disordered" evidence="1">
    <location>
        <begin position="71"/>
        <end position="90"/>
    </location>
</feature>
<proteinExistence type="predicted"/>
<reference evidence="2 3" key="1">
    <citation type="submission" date="2017-04" db="EMBL/GenBank/DDBJ databases">
        <title>Whole genome sequence of Bdellovibrio bacteriovorus strain SSB218315.</title>
        <authorList>
            <person name="Oyedara O."/>
            <person name="Rodriguez-Perez M.A."/>
        </authorList>
    </citation>
    <scope>NUCLEOTIDE SEQUENCE [LARGE SCALE GENOMIC DNA]</scope>
    <source>
        <strain evidence="2 3">SSB218315</strain>
    </source>
</reference>
<dbReference type="EMBL" id="CP020946">
    <property type="protein sequence ID" value="ASD63045.1"/>
    <property type="molecule type" value="Genomic_DNA"/>
</dbReference>
<sequence>MTTPDFSPFRHMNDIEGLEPEGIFVDAKTGEPILLRADNDYWVNPFALKFIPVRDLSQNGYQDYVELFETDEEEAEREAGGAKEAGAPGY</sequence>
<organism evidence="2 3">
    <name type="scientific">Bdellovibrio bacteriovorus</name>
    <dbReference type="NCBI Taxonomy" id="959"/>
    <lineage>
        <taxon>Bacteria</taxon>
        <taxon>Pseudomonadati</taxon>
        <taxon>Bdellovibrionota</taxon>
        <taxon>Bdellovibrionia</taxon>
        <taxon>Bdellovibrionales</taxon>
        <taxon>Pseudobdellovibrionaceae</taxon>
        <taxon>Bdellovibrio</taxon>
    </lineage>
</organism>
<gene>
    <name evidence="2" type="ORF">B9G79_05415</name>
</gene>
<dbReference type="RefSeq" id="WP_041577875.1">
    <property type="nucleotide sequence ID" value="NZ_CP020946.1"/>
</dbReference>
<name>A0A1Z3N6F5_BDEBC</name>
<protein>
    <submittedName>
        <fullName evidence="2">Peptide methionine sulfoxide reductase</fullName>
    </submittedName>
</protein>